<feature type="domain" description="Histidine kinase" evidence="17">
    <location>
        <begin position="468"/>
        <end position="559"/>
    </location>
</feature>
<comment type="function">
    <text evidence="14">Member of the two-component regulatory system NreB/NreC involved in the control of dissimilatory nitrate/nitrite reduction in response to oxygen. NreB functions as a direct oxygen sensor histidine kinase which is autophosphorylated, in the absence of oxygen, probably at the conserved histidine residue, and transfers its phosphate group probably to a conserved aspartate residue of NreC. NreB/NreC activates the expression of the nitrate (narGHJI) and nitrite (nir) reductase operons, as well as the putative nitrate transporter gene narT.</text>
</comment>
<dbReference type="PANTHER" id="PTHR24421:SF61">
    <property type="entry name" value="OXYGEN SENSOR HISTIDINE KINASE NREB"/>
    <property type="match status" value="1"/>
</dbReference>
<keyword evidence="7" id="KW-0963">Cytoplasm</keyword>
<protein>
    <recommendedName>
        <fullName evidence="5">Oxygen sensor histidine kinase NreB</fullName>
        <ecNumber evidence="4">2.7.13.3</ecNumber>
    </recommendedName>
    <alternativeName>
        <fullName evidence="15">Nitrogen regulation protein B</fullName>
    </alternativeName>
</protein>
<evidence type="ECO:0000256" key="8">
    <source>
        <dbReference type="ARBA" id="ARBA00022679"/>
    </source>
</evidence>
<sequence>MIYPRIYHRIRSLYKEREIFKIVFYYRYISLLITSTLYIAGDLNHSMPRKGFVVVCMTISSLLLHYLYIKNGKSTFKITLLILLETIGNSFILIPSGGLSSPYVWYSLNTILVASIKLNAKYCWLNLFIYFFSSTIAVQFIVEESRSFTRILIEESNLLLSFVLITGVIQMLVKYARRIHKESNRLAAINRQLLIANRKNKEAMNYIMEIYQGVHLFTKQENKKDFIELMIDYSRKMIRSDMVVFVECFREAEQTIIEGSGSIREEVISEIYKGWKDMISYDGPIEVQLKGRTYLLIAIGCSYRVYGILGVDITPQITEDSYKETVEQLKFLASLSAVTFEKFELEKINERLLINEEQNRIANEIHDGILQRIFSISCSIYTNIKHLEQKEIRDIALELNKTRSYLNGVMKDLRNTIYSLSWSKEGTNNFIVNIKNYIEEMKSLNNSNINLHLEGDHEALSMEQKKAIYRIICEGIGNALRHGRATTIDVYLSIGMNMSFLQILDNGIGFEPIALEREGRMGLGLKNIRILSQAMNGNLKLDSQVGTGTKITIEIPNTIQKLYEEEVV</sequence>
<dbReference type="Gene3D" id="1.20.5.1930">
    <property type="match status" value="1"/>
</dbReference>
<dbReference type="InterPro" id="IPR005467">
    <property type="entry name" value="His_kinase_dom"/>
</dbReference>
<dbReference type="InterPro" id="IPR003594">
    <property type="entry name" value="HATPase_dom"/>
</dbReference>
<evidence type="ECO:0000256" key="12">
    <source>
        <dbReference type="ARBA" id="ARBA00023012"/>
    </source>
</evidence>
<name>A0A1G8XW48_9FIRM</name>
<dbReference type="InterPro" id="IPR050482">
    <property type="entry name" value="Sensor_HK_TwoCompSys"/>
</dbReference>
<dbReference type="STRING" id="393762.SAMN05660472_00338"/>
<dbReference type="CDD" id="cd16917">
    <property type="entry name" value="HATPase_UhpB-NarQ-NarX-like"/>
    <property type="match status" value="1"/>
</dbReference>
<dbReference type="InterPro" id="IPR036890">
    <property type="entry name" value="HATPase_C_sf"/>
</dbReference>
<feature type="transmembrane region" description="Helical" evidence="16">
    <location>
        <begin position="52"/>
        <end position="69"/>
    </location>
</feature>
<evidence type="ECO:0000256" key="1">
    <source>
        <dbReference type="ARBA" id="ARBA00000085"/>
    </source>
</evidence>
<accession>A0A1G8XW48</accession>
<comment type="catalytic activity">
    <reaction evidence="1">
        <text>ATP + protein L-histidine = ADP + protein N-phospho-L-histidine.</text>
        <dbReference type="EC" id="2.7.13.3"/>
    </reaction>
</comment>
<dbReference type="GO" id="GO:0046983">
    <property type="term" value="F:protein dimerization activity"/>
    <property type="evidence" value="ECO:0007669"/>
    <property type="project" value="InterPro"/>
</dbReference>
<keyword evidence="16" id="KW-1133">Transmembrane helix</keyword>
<evidence type="ECO:0000256" key="5">
    <source>
        <dbReference type="ARBA" id="ARBA00017322"/>
    </source>
</evidence>
<proteinExistence type="predicted"/>
<evidence type="ECO:0000256" key="10">
    <source>
        <dbReference type="ARBA" id="ARBA00022777"/>
    </source>
</evidence>
<evidence type="ECO:0000256" key="16">
    <source>
        <dbReference type="SAM" id="Phobius"/>
    </source>
</evidence>
<evidence type="ECO:0000313" key="19">
    <source>
        <dbReference type="Proteomes" id="UP000198718"/>
    </source>
</evidence>
<evidence type="ECO:0000256" key="11">
    <source>
        <dbReference type="ARBA" id="ARBA00023004"/>
    </source>
</evidence>
<dbReference type="GO" id="GO:0046872">
    <property type="term" value="F:metal ion binding"/>
    <property type="evidence" value="ECO:0007669"/>
    <property type="project" value="UniProtKB-KW"/>
</dbReference>
<dbReference type="PANTHER" id="PTHR24421">
    <property type="entry name" value="NITRATE/NITRITE SENSOR PROTEIN NARX-RELATED"/>
    <property type="match status" value="1"/>
</dbReference>
<evidence type="ECO:0000256" key="4">
    <source>
        <dbReference type="ARBA" id="ARBA00012438"/>
    </source>
</evidence>
<dbReference type="SUPFAM" id="SSF55874">
    <property type="entry name" value="ATPase domain of HSP90 chaperone/DNA topoisomerase II/histidine kinase"/>
    <property type="match status" value="1"/>
</dbReference>
<evidence type="ECO:0000256" key="14">
    <source>
        <dbReference type="ARBA" id="ARBA00024827"/>
    </source>
</evidence>
<comment type="subcellular location">
    <subcellularLocation>
        <location evidence="3">Cytoplasm</location>
    </subcellularLocation>
</comment>
<evidence type="ECO:0000313" key="18">
    <source>
        <dbReference type="EMBL" id="SDJ94404.1"/>
    </source>
</evidence>
<dbReference type="Pfam" id="PF02518">
    <property type="entry name" value="HATPase_c"/>
    <property type="match status" value="1"/>
</dbReference>
<evidence type="ECO:0000256" key="13">
    <source>
        <dbReference type="ARBA" id="ARBA00023014"/>
    </source>
</evidence>
<dbReference type="EC" id="2.7.13.3" evidence="4"/>
<feature type="transmembrane region" description="Helical" evidence="16">
    <location>
        <begin position="123"/>
        <end position="142"/>
    </location>
</feature>
<dbReference type="Gene3D" id="3.30.565.10">
    <property type="entry name" value="Histidine kinase-like ATPase, C-terminal domain"/>
    <property type="match status" value="1"/>
</dbReference>
<dbReference type="GO" id="GO:0016020">
    <property type="term" value="C:membrane"/>
    <property type="evidence" value="ECO:0007669"/>
    <property type="project" value="InterPro"/>
</dbReference>
<dbReference type="InterPro" id="IPR011712">
    <property type="entry name" value="Sig_transdc_His_kin_sub3_dim/P"/>
</dbReference>
<evidence type="ECO:0000256" key="7">
    <source>
        <dbReference type="ARBA" id="ARBA00022490"/>
    </source>
</evidence>
<dbReference type="Pfam" id="PF07730">
    <property type="entry name" value="HisKA_3"/>
    <property type="match status" value="1"/>
</dbReference>
<evidence type="ECO:0000256" key="2">
    <source>
        <dbReference type="ARBA" id="ARBA00001966"/>
    </source>
</evidence>
<keyword evidence="16" id="KW-0472">Membrane</keyword>
<evidence type="ECO:0000256" key="6">
    <source>
        <dbReference type="ARBA" id="ARBA00022485"/>
    </source>
</evidence>
<keyword evidence="10 18" id="KW-0418">Kinase</keyword>
<evidence type="ECO:0000256" key="3">
    <source>
        <dbReference type="ARBA" id="ARBA00004496"/>
    </source>
</evidence>
<evidence type="ECO:0000256" key="9">
    <source>
        <dbReference type="ARBA" id="ARBA00022723"/>
    </source>
</evidence>
<keyword evidence="9" id="KW-0479">Metal-binding</keyword>
<dbReference type="AlphaFoldDB" id="A0A1G8XW48"/>
<feature type="transmembrane region" description="Helical" evidence="16">
    <location>
        <begin position="20"/>
        <end position="40"/>
    </location>
</feature>
<dbReference type="InterPro" id="IPR004358">
    <property type="entry name" value="Sig_transdc_His_kin-like_C"/>
</dbReference>
<dbReference type="GO" id="GO:0000155">
    <property type="term" value="F:phosphorelay sensor kinase activity"/>
    <property type="evidence" value="ECO:0007669"/>
    <property type="project" value="InterPro"/>
</dbReference>
<keyword evidence="11" id="KW-0408">Iron</keyword>
<dbReference type="GO" id="GO:0005737">
    <property type="term" value="C:cytoplasm"/>
    <property type="evidence" value="ECO:0007669"/>
    <property type="project" value="UniProtKB-SubCell"/>
</dbReference>
<dbReference type="Proteomes" id="UP000198718">
    <property type="component" value="Unassembled WGS sequence"/>
</dbReference>
<dbReference type="GO" id="GO:0051539">
    <property type="term" value="F:4 iron, 4 sulfur cluster binding"/>
    <property type="evidence" value="ECO:0007669"/>
    <property type="project" value="UniProtKB-KW"/>
</dbReference>
<keyword evidence="19" id="KW-1185">Reference proteome</keyword>
<evidence type="ECO:0000256" key="15">
    <source>
        <dbReference type="ARBA" id="ARBA00030800"/>
    </source>
</evidence>
<keyword evidence="13" id="KW-0411">Iron-sulfur</keyword>
<dbReference type="PRINTS" id="PR00344">
    <property type="entry name" value="BCTRLSENSOR"/>
</dbReference>
<comment type="cofactor">
    <cofactor evidence="2">
        <name>[4Fe-4S] cluster</name>
        <dbReference type="ChEBI" id="CHEBI:49883"/>
    </cofactor>
</comment>
<keyword evidence="12" id="KW-0902">Two-component regulatory system</keyword>
<dbReference type="OrthoDB" id="9781904at2"/>
<reference evidence="18 19" key="1">
    <citation type="submission" date="2016-10" db="EMBL/GenBank/DDBJ databases">
        <authorList>
            <person name="de Groot N.N."/>
        </authorList>
    </citation>
    <scope>NUCLEOTIDE SEQUENCE [LARGE SCALE GENOMIC DNA]</scope>
    <source>
        <strain evidence="18 19">DSM 18346</strain>
    </source>
</reference>
<dbReference type="SMART" id="SM00387">
    <property type="entry name" value="HATPase_c"/>
    <property type="match status" value="1"/>
</dbReference>
<dbReference type="EMBL" id="FNFP01000001">
    <property type="protein sequence ID" value="SDJ94404.1"/>
    <property type="molecule type" value="Genomic_DNA"/>
</dbReference>
<dbReference type="PROSITE" id="PS50109">
    <property type="entry name" value="HIS_KIN"/>
    <property type="match status" value="1"/>
</dbReference>
<gene>
    <name evidence="18" type="ORF">SAMN05660472_00338</name>
</gene>
<keyword evidence="16" id="KW-0812">Transmembrane</keyword>
<dbReference type="RefSeq" id="WP_090549407.1">
    <property type="nucleotide sequence ID" value="NZ_FNFP01000001.1"/>
</dbReference>
<organism evidence="18 19">
    <name type="scientific">Natronincola ferrireducens</name>
    <dbReference type="NCBI Taxonomy" id="393762"/>
    <lineage>
        <taxon>Bacteria</taxon>
        <taxon>Bacillati</taxon>
        <taxon>Bacillota</taxon>
        <taxon>Clostridia</taxon>
        <taxon>Peptostreptococcales</taxon>
        <taxon>Natronincolaceae</taxon>
        <taxon>Natronincola</taxon>
    </lineage>
</organism>
<keyword evidence="6" id="KW-0004">4Fe-4S</keyword>
<keyword evidence="8" id="KW-0808">Transferase</keyword>
<evidence type="ECO:0000259" key="17">
    <source>
        <dbReference type="PROSITE" id="PS50109"/>
    </source>
</evidence>